<feature type="compositionally biased region" description="Polar residues" evidence="1">
    <location>
        <begin position="12"/>
        <end position="34"/>
    </location>
</feature>
<dbReference type="Proteomes" id="UP000800092">
    <property type="component" value="Unassembled WGS sequence"/>
</dbReference>
<proteinExistence type="predicted"/>
<name>A0A6A6HJZ4_VIRVR</name>
<feature type="transmembrane region" description="Helical" evidence="2">
    <location>
        <begin position="281"/>
        <end position="299"/>
    </location>
</feature>
<keyword evidence="2" id="KW-0472">Membrane</keyword>
<dbReference type="PANTHER" id="PTHR34502:SF5">
    <property type="entry name" value="DUF6594 DOMAIN-CONTAINING PROTEIN"/>
    <property type="match status" value="1"/>
</dbReference>
<evidence type="ECO:0000313" key="5">
    <source>
        <dbReference type="Proteomes" id="UP000800092"/>
    </source>
</evidence>
<evidence type="ECO:0000259" key="3">
    <source>
        <dbReference type="Pfam" id="PF20237"/>
    </source>
</evidence>
<dbReference type="OrthoDB" id="5342093at2759"/>
<dbReference type="EMBL" id="ML991778">
    <property type="protein sequence ID" value="KAF2237833.1"/>
    <property type="molecule type" value="Genomic_DNA"/>
</dbReference>
<feature type="transmembrane region" description="Helical" evidence="2">
    <location>
        <begin position="251"/>
        <end position="275"/>
    </location>
</feature>
<organism evidence="4 5">
    <name type="scientific">Viridothelium virens</name>
    <name type="common">Speckled blister lichen</name>
    <name type="synonym">Trypethelium virens</name>
    <dbReference type="NCBI Taxonomy" id="1048519"/>
    <lineage>
        <taxon>Eukaryota</taxon>
        <taxon>Fungi</taxon>
        <taxon>Dikarya</taxon>
        <taxon>Ascomycota</taxon>
        <taxon>Pezizomycotina</taxon>
        <taxon>Dothideomycetes</taxon>
        <taxon>Dothideomycetes incertae sedis</taxon>
        <taxon>Trypetheliales</taxon>
        <taxon>Trypetheliaceae</taxon>
        <taxon>Viridothelium</taxon>
    </lineage>
</organism>
<keyword evidence="2" id="KW-0812">Transmembrane</keyword>
<gene>
    <name evidence="4" type="ORF">EV356DRAFT_360193</name>
</gene>
<dbReference type="PANTHER" id="PTHR34502">
    <property type="entry name" value="DUF6594 DOMAIN-CONTAINING PROTEIN-RELATED"/>
    <property type="match status" value="1"/>
</dbReference>
<dbReference type="InterPro" id="IPR046529">
    <property type="entry name" value="DUF6594"/>
</dbReference>
<feature type="domain" description="DUF6594" evidence="3">
    <location>
        <begin position="53"/>
        <end position="317"/>
    </location>
</feature>
<feature type="region of interest" description="Disordered" evidence="1">
    <location>
        <begin position="1"/>
        <end position="36"/>
    </location>
</feature>
<feature type="transmembrane region" description="Helical" evidence="2">
    <location>
        <begin position="306"/>
        <end position="325"/>
    </location>
</feature>
<evidence type="ECO:0000313" key="4">
    <source>
        <dbReference type="EMBL" id="KAF2237833.1"/>
    </source>
</evidence>
<dbReference type="AlphaFoldDB" id="A0A6A6HJZ4"/>
<sequence length="331" mass="37314">MSEAATSGPDFASSNRPAASQQQTSDENSPNPGTQRFKFRRVLSVDPFAQHGYPRLATHMGNTVGAAIYRRFVSANARILLYRQAEITWLEHELNHLEELYQDEKHLRHRVGELKAAPAGSNGALLWAKVKELDDALSKYNYTLLQQKRLYELPKADDLSVKELYNFVHREESGGRWLDHPEDTIWEVDDQGRQLQKDLVLLSGGFHNRDAFTRFLAGPLLEAFHSIYKRFREPDDDMGNYSYSDTVLSRIVKAIVVLLSSLLPTCSIVALYFITSPTWRIIFIVLFSAVFSLCLSIFTSARHAEIFAASLALASVQAVFVGTSFSNTNPP</sequence>
<evidence type="ECO:0000256" key="1">
    <source>
        <dbReference type="SAM" id="MobiDB-lite"/>
    </source>
</evidence>
<keyword evidence="5" id="KW-1185">Reference proteome</keyword>
<reference evidence="4" key="1">
    <citation type="journal article" date="2020" name="Stud. Mycol.">
        <title>101 Dothideomycetes genomes: a test case for predicting lifestyles and emergence of pathogens.</title>
        <authorList>
            <person name="Haridas S."/>
            <person name="Albert R."/>
            <person name="Binder M."/>
            <person name="Bloem J."/>
            <person name="Labutti K."/>
            <person name="Salamov A."/>
            <person name="Andreopoulos B."/>
            <person name="Baker S."/>
            <person name="Barry K."/>
            <person name="Bills G."/>
            <person name="Bluhm B."/>
            <person name="Cannon C."/>
            <person name="Castanera R."/>
            <person name="Culley D."/>
            <person name="Daum C."/>
            <person name="Ezra D."/>
            <person name="Gonzalez J."/>
            <person name="Henrissat B."/>
            <person name="Kuo A."/>
            <person name="Liang C."/>
            <person name="Lipzen A."/>
            <person name="Lutzoni F."/>
            <person name="Magnuson J."/>
            <person name="Mondo S."/>
            <person name="Nolan M."/>
            <person name="Ohm R."/>
            <person name="Pangilinan J."/>
            <person name="Park H.-J."/>
            <person name="Ramirez L."/>
            <person name="Alfaro M."/>
            <person name="Sun H."/>
            <person name="Tritt A."/>
            <person name="Yoshinaga Y."/>
            <person name="Zwiers L.-H."/>
            <person name="Turgeon B."/>
            <person name="Goodwin S."/>
            <person name="Spatafora J."/>
            <person name="Crous P."/>
            <person name="Grigoriev I."/>
        </authorList>
    </citation>
    <scope>NUCLEOTIDE SEQUENCE</scope>
    <source>
        <strain evidence="4">Tuck. ex Michener</strain>
    </source>
</reference>
<accession>A0A6A6HJZ4</accession>
<protein>
    <recommendedName>
        <fullName evidence="3">DUF6594 domain-containing protein</fullName>
    </recommendedName>
</protein>
<dbReference type="Pfam" id="PF20237">
    <property type="entry name" value="DUF6594"/>
    <property type="match status" value="1"/>
</dbReference>
<keyword evidence="2" id="KW-1133">Transmembrane helix</keyword>
<evidence type="ECO:0000256" key="2">
    <source>
        <dbReference type="SAM" id="Phobius"/>
    </source>
</evidence>